<dbReference type="Pfam" id="PF00583">
    <property type="entry name" value="Acetyltransf_1"/>
    <property type="match status" value="1"/>
</dbReference>
<comment type="caution">
    <text evidence="4">The sequence shown here is derived from an EMBL/GenBank/DDBJ whole genome shotgun (WGS) entry which is preliminary data.</text>
</comment>
<dbReference type="PROSITE" id="PS51186">
    <property type="entry name" value="GNAT"/>
    <property type="match status" value="1"/>
</dbReference>
<dbReference type="PANTHER" id="PTHR43877">
    <property type="entry name" value="AMINOALKYLPHOSPHONATE N-ACETYLTRANSFERASE-RELATED-RELATED"/>
    <property type="match status" value="1"/>
</dbReference>
<dbReference type="SUPFAM" id="SSF55729">
    <property type="entry name" value="Acyl-CoA N-acyltransferases (Nat)"/>
    <property type="match status" value="2"/>
</dbReference>
<dbReference type="InterPro" id="IPR050832">
    <property type="entry name" value="Bact_Acetyltransf"/>
</dbReference>
<keyword evidence="1 4" id="KW-0808">Transferase</keyword>
<keyword evidence="2" id="KW-0012">Acyltransferase</keyword>
<dbReference type="CDD" id="cd04301">
    <property type="entry name" value="NAT_SF"/>
    <property type="match status" value="1"/>
</dbReference>
<proteinExistence type="predicted"/>
<dbReference type="InterPro" id="IPR016181">
    <property type="entry name" value="Acyl_CoA_acyltransferase"/>
</dbReference>
<evidence type="ECO:0000256" key="1">
    <source>
        <dbReference type="ARBA" id="ARBA00022679"/>
    </source>
</evidence>
<dbReference type="GeneID" id="301843159"/>
<evidence type="ECO:0000256" key="2">
    <source>
        <dbReference type="ARBA" id="ARBA00023315"/>
    </source>
</evidence>
<gene>
    <name evidence="4" type="ORF">EDD35_1731</name>
</gene>
<dbReference type="RefSeq" id="WP_123683450.1">
    <property type="nucleotide sequence ID" value="NZ_RKHY01000001.1"/>
</dbReference>
<sequence>MTVTWRALRLDDAEAVTELFAAGEKVEPTGEEHSVADIRESLESPNSPLPEAGVAVLDGDRMIAYAMTACRTAADPVHHMRVESMVHPDHRTDALGAELLRWYEEASSELHRKVFPGAPLELHAMAHDNQRWYASVLRRGGYEHVRTFLDMTADLSALPSVESTVEPVRYEPRHEEATRLALNEAFREHFGSAPLTPELFRHRVTGSAGFRPELSFLTLDGDRVTALVLCVERGVADGEVVVEYVGTLPEARGRGAAKSLVARVLREARERGYRRAVLGVDGANPTGAQRVYERCGFAVTGHWHVHARSVSGR</sequence>
<evidence type="ECO:0000259" key="3">
    <source>
        <dbReference type="PROSITE" id="PS51186"/>
    </source>
</evidence>
<dbReference type="GO" id="GO:0016747">
    <property type="term" value="F:acyltransferase activity, transferring groups other than amino-acyl groups"/>
    <property type="evidence" value="ECO:0007669"/>
    <property type="project" value="InterPro"/>
</dbReference>
<reference evidence="4 5" key="1">
    <citation type="submission" date="2018-11" db="EMBL/GenBank/DDBJ databases">
        <title>Sequencing the genomes of 1000 actinobacteria strains.</title>
        <authorList>
            <person name="Klenk H.-P."/>
        </authorList>
    </citation>
    <scope>NUCLEOTIDE SEQUENCE [LARGE SCALE GENOMIC DNA]</scope>
    <source>
        <strain evidence="4 5">DSM 44348</strain>
    </source>
</reference>
<name>A0A3N2GS30_9PSEU</name>
<evidence type="ECO:0000313" key="4">
    <source>
        <dbReference type="EMBL" id="ROS39426.1"/>
    </source>
</evidence>
<dbReference type="EMBL" id="RKHY01000001">
    <property type="protein sequence ID" value="ROS39426.1"/>
    <property type="molecule type" value="Genomic_DNA"/>
</dbReference>
<dbReference type="AlphaFoldDB" id="A0A3N2GS30"/>
<dbReference type="Gene3D" id="3.40.630.30">
    <property type="match status" value="1"/>
</dbReference>
<evidence type="ECO:0000313" key="5">
    <source>
        <dbReference type="Proteomes" id="UP000274843"/>
    </source>
</evidence>
<accession>A0A3N2GS30</accession>
<keyword evidence="5" id="KW-1185">Reference proteome</keyword>
<feature type="domain" description="N-acetyltransferase" evidence="3">
    <location>
        <begin position="168"/>
        <end position="313"/>
    </location>
</feature>
<dbReference type="InterPro" id="IPR000182">
    <property type="entry name" value="GNAT_dom"/>
</dbReference>
<dbReference type="PANTHER" id="PTHR43877:SF2">
    <property type="entry name" value="AMINOALKYLPHOSPHONATE N-ACETYLTRANSFERASE-RELATED"/>
    <property type="match status" value="1"/>
</dbReference>
<dbReference type="Proteomes" id="UP000274843">
    <property type="component" value="Unassembled WGS sequence"/>
</dbReference>
<organism evidence="4 5">
    <name type="scientific">Amycolatopsis thermoflava</name>
    <dbReference type="NCBI Taxonomy" id="84480"/>
    <lineage>
        <taxon>Bacteria</taxon>
        <taxon>Bacillati</taxon>
        <taxon>Actinomycetota</taxon>
        <taxon>Actinomycetes</taxon>
        <taxon>Pseudonocardiales</taxon>
        <taxon>Pseudonocardiaceae</taxon>
        <taxon>Amycolatopsis</taxon>
        <taxon>Amycolatopsis methanolica group</taxon>
    </lineage>
</organism>
<protein>
    <submittedName>
        <fullName evidence="4">Acetyltransferase (GNAT) family protein</fullName>
    </submittedName>
</protein>